<organism evidence="1 2">
    <name type="scientific">Bauhinia variegata</name>
    <name type="common">Purple orchid tree</name>
    <name type="synonym">Phanera variegata</name>
    <dbReference type="NCBI Taxonomy" id="167791"/>
    <lineage>
        <taxon>Eukaryota</taxon>
        <taxon>Viridiplantae</taxon>
        <taxon>Streptophyta</taxon>
        <taxon>Embryophyta</taxon>
        <taxon>Tracheophyta</taxon>
        <taxon>Spermatophyta</taxon>
        <taxon>Magnoliopsida</taxon>
        <taxon>eudicotyledons</taxon>
        <taxon>Gunneridae</taxon>
        <taxon>Pentapetalae</taxon>
        <taxon>rosids</taxon>
        <taxon>fabids</taxon>
        <taxon>Fabales</taxon>
        <taxon>Fabaceae</taxon>
        <taxon>Cercidoideae</taxon>
        <taxon>Cercideae</taxon>
        <taxon>Bauhiniinae</taxon>
        <taxon>Bauhinia</taxon>
    </lineage>
</organism>
<reference evidence="1 2" key="1">
    <citation type="journal article" date="2022" name="DNA Res.">
        <title>Chromosomal-level genome assembly of the orchid tree Bauhinia variegata (Leguminosae; Cercidoideae) supports the allotetraploid origin hypothesis of Bauhinia.</title>
        <authorList>
            <person name="Zhong Y."/>
            <person name="Chen Y."/>
            <person name="Zheng D."/>
            <person name="Pang J."/>
            <person name="Liu Y."/>
            <person name="Luo S."/>
            <person name="Meng S."/>
            <person name="Qian L."/>
            <person name="Wei D."/>
            <person name="Dai S."/>
            <person name="Zhou R."/>
        </authorList>
    </citation>
    <scope>NUCLEOTIDE SEQUENCE [LARGE SCALE GENOMIC DNA]</scope>
    <source>
        <strain evidence="1">BV-YZ2020</strain>
    </source>
</reference>
<dbReference type="Proteomes" id="UP000828941">
    <property type="component" value="Chromosome 2"/>
</dbReference>
<evidence type="ECO:0000313" key="2">
    <source>
        <dbReference type="Proteomes" id="UP000828941"/>
    </source>
</evidence>
<dbReference type="EMBL" id="CM039427">
    <property type="protein sequence ID" value="KAI4355066.1"/>
    <property type="molecule type" value="Genomic_DNA"/>
</dbReference>
<sequence>MASWGQKHEKMPKNLKTQLAVAVRSIQWSYGIFWSYSAGKEGTLEWGDGYYNGDIKTRKTVKAMELKPDKIGLQRSEQLRELYKFLHEGETDPQTKRPSAALSPEDLTDLEWYYLVCMSFVFKPNESFPVSALESGETMWLCNAQYADSKVFSRSLLAKSASIQTVACFPYLGGVIEIGTTELVQEDLNLVQHVKACFLDFSKPTCYGKCSSDLNKEDDNKGPKCTKIENGISCTMALENLCSPAEEIKFDQDPIKDLKEDTNEDFNMDSLDECFNDCEHHCQVEDSMFEGVNDDASQVNSLQLVDDNLSSGAQDSLASGDCISDAFKNKDETYKSLSKIQLGELQDCNHSKLSSLCIGADEDLHYTRTLSSLLGNSSVFKESYTSKSGYKSSFIRWNIGGILDLPRPRLSQSMLKNILFNVPLMHSSFSSPKSQKEDEKIGLPGKLGNKDNCTGNVLSDKRKETENFQVLKSMVPSVNEVDQISILSYTIKYLKELEARVEELESCMDNADSKARTRRKNPDVLEQISDNYDNRKRKAFDIDEPETEPNRVAPKEGIPLDVKVNMKEQEVLIEMKCPYREYILLDIMDAINNLHLDAHTVQSSTEDGVLILTLKSKFRGAAIAPLGMIKEALWKVSGKI</sequence>
<keyword evidence="2" id="KW-1185">Reference proteome</keyword>
<comment type="caution">
    <text evidence="1">The sequence shown here is derived from an EMBL/GenBank/DDBJ whole genome shotgun (WGS) entry which is preliminary data.</text>
</comment>
<gene>
    <name evidence="1" type="ORF">L6164_003878</name>
</gene>
<evidence type="ECO:0000313" key="1">
    <source>
        <dbReference type="EMBL" id="KAI4355066.1"/>
    </source>
</evidence>
<name>A0ACB9Q5D3_BAUVA</name>
<accession>A0ACB9Q5D3</accession>
<protein>
    <submittedName>
        <fullName evidence="1">Uncharacterized protein</fullName>
    </submittedName>
</protein>
<proteinExistence type="predicted"/>